<gene>
    <name evidence="3" type="ORF">SAMN04489812_0495</name>
</gene>
<feature type="domain" description="DUF4232" evidence="2">
    <location>
        <begin position="41"/>
        <end position="170"/>
    </location>
</feature>
<keyword evidence="4" id="KW-1185">Reference proteome</keyword>
<dbReference type="OrthoDB" id="3268346at2"/>
<reference evidence="3 4" key="1">
    <citation type="submission" date="2016-10" db="EMBL/GenBank/DDBJ databases">
        <authorList>
            <person name="de Groot N.N."/>
        </authorList>
    </citation>
    <scope>NUCLEOTIDE SEQUENCE [LARGE SCALE GENOMIC DNA]</scope>
    <source>
        <strain evidence="3 4">DSM 21800</strain>
    </source>
</reference>
<name>A0A1H1NET7_9ACTN</name>
<feature type="chain" id="PRO_5039587030" description="DUF4232 domain-containing protein" evidence="1">
    <location>
        <begin position="24"/>
        <end position="174"/>
    </location>
</feature>
<sequence length="174" mass="18122">MINFKKRIIASAAVAAAGLGVTAGTAVLPTADAAATPPAKASDLKITAKTIDNSSAGHHYAWLTFTNTSDHKVSLRGFSGTSFVAYDNGTQVGKSARWQHEHSPKTVVLSPGKKTKELVTMADPGVFGSGHTVTADGFRVYIPGSTAAVFVPYKTKVSTRNVEQLAVQPIGIPA</sequence>
<evidence type="ECO:0000256" key="1">
    <source>
        <dbReference type="SAM" id="SignalP"/>
    </source>
</evidence>
<evidence type="ECO:0000313" key="4">
    <source>
        <dbReference type="Proteomes" id="UP000199103"/>
    </source>
</evidence>
<dbReference type="EMBL" id="LT629772">
    <property type="protein sequence ID" value="SDR97483.1"/>
    <property type="molecule type" value="Genomic_DNA"/>
</dbReference>
<dbReference type="STRING" id="630515.SAMN04489812_0495"/>
<dbReference type="RefSeq" id="WP_091519323.1">
    <property type="nucleotide sequence ID" value="NZ_LT629772.1"/>
</dbReference>
<evidence type="ECO:0000259" key="2">
    <source>
        <dbReference type="Pfam" id="PF14016"/>
    </source>
</evidence>
<dbReference type="Proteomes" id="UP000199103">
    <property type="component" value="Chromosome I"/>
</dbReference>
<feature type="signal peptide" evidence="1">
    <location>
        <begin position="1"/>
        <end position="23"/>
    </location>
</feature>
<evidence type="ECO:0000313" key="3">
    <source>
        <dbReference type="EMBL" id="SDR97483.1"/>
    </source>
</evidence>
<organism evidence="3 4">
    <name type="scientific">Microlunatus soli</name>
    <dbReference type="NCBI Taxonomy" id="630515"/>
    <lineage>
        <taxon>Bacteria</taxon>
        <taxon>Bacillati</taxon>
        <taxon>Actinomycetota</taxon>
        <taxon>Actinomycetes</taxon>
        <taxon>Propionibacteriales</taxon>
        <taxon>Propionibacteriaceae</taxon>
        <taxon>Microlunatus</taxon>
    </lineage>
</organism>
<dbReference type="AlphaFoldDB" id="A0A1H1NET7"/>
<proteinExistence type="predicted"/>
<dbReference type="Pfam" id="PF14016">
    <property type="entry name" value="DUF4232"/>
    <property type="match status" value="1"/>
</dbReference>
<accession>A0A1H1NET7</accession>
<protein>
    <recommendedName>
        <fullName evidence="2">DUF4232 domain-containing protein</fullName>
    </recommendedName>
</protein>
<keyword evidence="1" id="KW-0732">Signal</keyword>
<dbReference type="InterPro" id="IPR025326">
    <property type="entry name" value="DUF4232"/>
</dbReference>